<name>A0A6J7D453_9ZZZZ</name>
<evidence type="ECO:0000256" key="1">
    <source>
        <dbReference type="ARBA" id="ARBA00022679"/>
    </source>
</evidence>
<dbReference type="InterPro" id="IPR013747">
    <property type="entry name" value="ACP_syn_III_C"/>
</dbReference>
<protein>
    <submittedName>
        <fullName evidence="6">Unannotated protein</fullName>
    </submittedName>
</protein>
<accession>A0A6J7D453</accession>
<dbReference type="Pfam" id="PF08541">
    <property type="entry name" value="ACP_syn_III_C"/>
    <property type="match status" value="1"/>
</dbReference>
<sequence length="340" mass="35570">MPGNATFRYVNTAILAVAVADAPIVVTSDEIDGQLVDTYARLGLKPGMLEMLAGISERRWWPEDVTFADAAAMAGAKALADSGVDPSQVGLLIDTSVCRDALEPSAAVDVHAQLGLSSACLNFDLSNACLGFINGMQLAAMFIDSGQIDYALIVDGEGCRRPQESTIARLQDLGTTRQDVLANFATLTLGSGGAAMVLGRASDHPEGHRFVGGVSRAATEHNKLCVGDINGMSTDARGLLEAGVALATEAWAEATEVFDWKNLDCYIIHQVSQVHTASIVEALGIDKSKVPVTFPTRGNVGPASVPFTLAHFADDLVAGQRVACMGIGSGLNAAVIEIAW</sequence>
<dbReference type="InterPro" id="IPR016039">
    <property type="entry name" value="Thiolase-like"/>
</dbReference>
<keyword evidence="2" id="KW-0012">Acyltransferase</keyword>
<dbReference type="AlphaFoldDB" id="A0A6J7D453"/>
<feature type="domain" description="Beta-ketoacyl-[acyl-carrier-protein] synthase III N-terminal" evidence="4">
    <location>
        <begin position="123"/>
        <end position="204"/>
    </location>
</feature>
<evidence type="ECO:0000259" key="3">
    <source>
        <dbReference type="Pfam" id="PF08541"/>
    </source>
</evidence>
<evidence type="ECO:0000256" key="2">
    <source>
        <dbReference type="ARBA" id="ARBA00023315"/>
    </source>
</evidence>
<dbReference type="NCBIfam" id="NF006720">
    <property type="entry name" value="PRK09258.1"/>
    <property type="match status" value="1"/>
</dbReference>
<proteinExistence type="predicted"/>
<dbReference type="SUPFAM" id="SSF53901">
    <property type="entry name" value="Thiolase-like"/>
    <property type="match status" value="1"/>
</dbReference>
<feature type="domain" description="Beta-ketoacyl-[acyl-carrier-protein] synthase III C-terminal" evidence="3">
    <location>
        <begin position="260"/>
        <end position="336"/>
    </location>
</feature>
<dbReference type="Pfam" id="PF08545">
    <property type="entry name" value="ACP_syn_III"/>
    <property type="match status" value="1"/>
</dbReference>
<dbReference type="PANTHER" id="PTHR34069">
    <property type="entry name" value="3-OXOACYL-[ACYL-CARRIER-PROTEIN] SYNTHASE 3"/>
    <property type="match status" value="1"/>
</dbReference>
<dbReference type="GO" id="GO:0004315">
    <property type="term" value="F:3-oxoacyl-[acyl-carrier-protein] synthase activity"/>
    <property type="evidence" value="ECO:0007669"/>
    <property type="project" value="InterPro"/>
</dbReference>
<organism evidence="6">
    <name type="scientific">freshwater metagenome</name>
    <dbReference type="NCBI Taxonomy" id="449393"/>
    <lineage>
        <taxon>unclassified sequences</taxon>
        <taxon>metagenomes</taxon>
        <taxon>ecological metagenomes</taxon>
    </lineage>
</organism>
<evidence type="ECO:0000313" key="5">
    <source>
        <dbReference type="EMBL" id="CAB4746554.1"/>
    </source>
</evidence>
<dbReference type="Gene3D" id="3.40.47.10">
    <property type="match status" value="2"/>
</dbReference>
<reference evidence="6" key="1">
    <citation type="submission" date="2020-05" db="EMBL/GenBank/DDBJ databases">
        <authorList>
            <person name="Chiriac C."/>
            <person name="Salcher M."/>
            <person name="Ghai R."/>
            <person name="Kavagutti S V."/>
        </authorList>
    </citation>
    <scope>NUCLEOTIDE SEQUENCE</scope>
</reference>
<keyword evidence="1" id="KW-0808">Transferase</keyword>
<dbReference type="GO" id="GO:0006633">
    <property type="term" value="P:fatty acid biosynthetic process"/>
    <property type="evidence" value="ECO:0007669"/>
    <property type="project" value="InterPro"/>
</dbReference>
<dbReference type="PANTHER" id="PTHR34069:SF3">
    <property type="entry name" value="ACYL-COA:ACYL-COA ALKYLTRANSFERASE"/>
    <property type="match status" value="1"/>
</dbReference>
<evidence type="ECO:0000313" key="6">
    <source>
        <dbReference type="EMBL" id="CAB4864921.1"/>
    </source>
</evidence>
<evidence type="ECO:0000259" key="4">
    <source>
        <dbReference type="Pfam" id="PF08545"/>
    </source>
</evidence>
<dbReference type="EMBL" id="CAEZZA010000074">
    <property type="protein sequence ID" value="CAB4746554.1"/>
    <property type="molecule type" value="Genomic_DNA"/>
</dbReference>
<dbReference type="GO" id="GO:0044550">
    <property type="term" value="P:secondary metabolite biosynthetic process"/>
    <property type="evidence" value="ECO:0007669"/>
    <property type="project" value="TreeGrafter"/>
</dbReference>
<gene>
    <name evidence="5" type="ORF">UFOPK2809_00669</name>
    <name evidence="6" type="ORF">UFOPK3425_00340</name>
</gene>
<dbReference type="InterPro" id="IPR013751">
    <property type="entry name" value="ACP_syn_III_N"/>
</dbReference>
<dbReference type="EMBL" id="CAFBLV010000043">
    <property type="protein sequence ID" value="CAB4864921.1"/>
    <property type="molecule type" value="Genomic_DNA"/>
</dbReference>